<evidence type="ECO:0000259" key="9">
    <source>
        <dbReference type="PROSITE" id="PS50222"/>
    </source>
</evidence>
<evidence type="ECO:0000256" key="7">
    <source>
        <dbReference type="ARBA" id="ARBA00023033"/>
    </source>
</evidence>
<keyword evidence="3" id="KW-0479">Metal-binding</keyword>
<dbReference type="GO" id="GO:0008340">
    <property type="term" value="P:determination of adult lifespan"/>
    <property type="evidence" value="ECO:0007669"/>
    <property type="project" value="TreeGrafter"/>
</dbReference>
<keyword evidence="4" id="KW-0106">Calcium</keyword>
<dbReference type="PANTHER" id="PTHR11237">
    <property type="entry name" value="COENZYME Q10 BIOSYNTHESIS PROTEIN 7"/>
    <property type="match status" value="1"/>
</dbReference>
<evidence type="ECO:0000256" key="4">
    <source>
        <dbReference type="ARBA" id="ARBA00022837"/>
    </source>
</evidence>
<dbReference type="SMART" id="SM00054">
    <property type="entry name" value="EFh"/>
    <property type="match status" value="5"/>
</dbReference>
<dbReference type="GO" id="GO:0006744">
    <property type="term" value="P:ubiquinone biosynthetic process"/>
    <property type="evidence" value="ECO:0007669"/>
    <property type="project" value="UniProtKB-KW"/>
</dbReference>
<dbReference type="GO" id="GO:0010468">
    <property type="term" value="P:regulation of gene expression"/>
    <property type="evidence" value="ECO:0007669"/>
    <property type="project" value="TreeGrafter"/>
</dbReference>
<dbReference type="PANTHER" id="PTHR11237:SF4">
    <property type="entry name" value="5-DEMETHOXYUBIQUINONE HYDROXYLASE, MITOCHONDRIAL"/>
    <property type="match status" value="1"/>
</dbReference>
<dbReference type="PROSITE" id="PS00018">
    <property type="entry name" value="EF_HAND_1"/>
    <property type="match status" value="5"/>
</dbReference>
<dbReference type="GO" id="GO:2000377">
    <property type="term" value="P:regulation of reactive oxygen species metabolic process"/>
    <property type="evidence" value="ECO:0007669"/>
    <property type="project" value="TreeGrafter"/>
</dbReference>
<dbReference type="SUPFAM" id="SSF47473">
    <property type="entry name" value="EF-hand"/>
    <property type="match status" value="2"/>
</dbReference>
<keyword evidence="10" id="KW-0830">Ubiquinone</keyword>
<dbReference type="GO" id="GO:0005743">
    <property type="term" value="C:mitochondrial inner membrane"/>
    <property type="evidence" value="ECO:0007669"/>
    <property type="project" value="TreeGrafter"/>
</dbReference>
<dbReference type="InterPro" id="IPR011992">
    <property type="entry name" value="EF-hand-dom_pair"/>
</dbReference>
<evidence type="ECO:0000256" key="2">
    <source>
        <dbReference type="ARBA" id="ARBA00022688"/>
    </source>
</evidence>
<dbReference type="InterPro" id="IPR009078">
    <property type="entry name" value="Ferritin-like_SF"/>
</dbReference>
<dbReference type="Pfam" id="PF03232">
    <property type="entry name" value="COQ7"/>
    <property type="match status" value="1"/>
</dbReference>
<feature type="domain" description="EF-hand" evidence="9">
    <location>
        <begin position="215"/>
        <end position="250"/>
    </location>
</feature>
<feature type="domain" description="EF-hand" evidence="9">
    <location>
        <begin position="266"/>
        <end position="301"/>
    </location>
</feature>
<protein>
    <submittedName>
        <fullName evidence="10">Ubiquinone biosynthesis protein COQ7-like protein</fullName>
    </submittedName>
</protein>
<comment type="pathway">
    <text evidence="1">Cofactor biosynthesis; ubiquinone biosynthesis.</text>
</comment>
<evidence type="ECO:0000256" key="5">
    <source>
        <dbReference type="ARBA" id="ARBA00023002"/>
    </source>
</evidence>
<sequence length="421" mass="49466">MHDQEVEHLKKFQELIPIHRVRPTLLLPLWSIAGFTLGVGSALLGSKCAMACTVAVESVISEHYNNQIRELVESDPETYQELLQTLAQFRDEEMEHRDTGLEHDAEQIILDFFVHYIIIVSGFHYIEVTVFNRKNQGQSVMTWVLLWFLYSFVQCDDEKLDTHFVGVHRIPESVFPEMHFEDRLHMYFKKIDTNSNGFIEDDELASWIYKTYESLDREHAEKQLTRFDVNEDGKVSFEEYINQTYETSEEELRHSKDDKSSKFILELLKDERLRFNFADKDNDGLLSLEEFTLFLRPENYEDMENYELQKSFSSFDQNGDGIITKDEFTNFSYRGVSQENYLHEQFSNLDVDKNDILILDELRPWLLPSLKVAAKSEATRLMNLTDSNHDGKLTLEEILATSHSWKDSQVVKHARSLWDEL</sequence>
<dbReference type="InterPro" id="IPR011566">
    <property type="entry name" value="Ubq_synth_Coq7"/>
</dbReference>
<keyword evidence="8" id="KW-0472">Membrane</keyword>
<dbReference type="InterPro" id="IPR018247">
    <property type="entry name" value="EF_Hand_1_Ca_BS"/>
</dbReference>
<evidence type="ECO:0000256" key="1">
    <source>
        <dbReference type="ARBA" id="ARBA00004749"/>
    </source>
</evidence>
<dbReference type="Gene3D" id="1.10.238.10">
    <property type="entry name" value="EF-hand"/>
    <property type="match status" value="3"/>
</dbReference>
<dbReference type="SUPFAM" id="SSF47240">
    <property type="entry name" value="Ferritin-like"/>
    <property type="match status" value="1"/>
</dbReference>
<evidence type="ECO:0000256" key="3">
    <source>
        <dbReference type="ARBA" id="ARBA00022723"/>
    </source>
</evidence>
<dbReference type="PROSITE" id="PS50222">
    <property type="entry name" value="EF_HAND_2"/>
    <property type="match status" value="4"/>
</dbReference>
<dbReference type="EMBL" id="KL250784">
    <property type="protein sequence ID" value="KGB36528.1"/>
    <property type="molecule type" value="Genomic_DNA"/>
</dbReference>
<accession>A0A095C407</accession>
<feature type="domain" description="EF-hand" evidence="9">
    <location>
        <begin position="179"/>
        <end position="214"/>
    </location>
</feature>
<dbReference type="GO" id="GO:0005634">
    <property type="term" value="C:nucleus"/>
    <property type="evidence" value="ECO:0007669"/>
    <property type="project" value="TreeGrafter"/>
</dbReference>
<gene>
    <name evidence="10" type="ORF">MS3_04827</name>
</gene>
<name>A0A095C407_SCHHA</name>
<dbReference type="InterPro" id="IPR002048">
    <property type="entry name" value="EF_hand_dom"/>
</dbReference>
<dbReference type="CDD" id="cd01042">
    <property type="entry name" value="DMQH"/>
    <property type="match status" value="1"/>
</dbReference>
<dbReference type="STRING" id="6185.A0A095C407"/>
<keyword evidence="7" id="KW-0503">Monooxygenase</keyword>
<dbReference type="GO" id="GO:0008682">
    <property type="term" value="F:3-demethoxyubiquinol 3-hydroxylase activity"/>
    <property type="evidence" value="ECO:0007669"/>
    <property type="project" value="TreeGrafter"/>
</dbReference>
<keyword evidence="2" id="KW-0831">Ubiquinone biosynthesis</keyword>
<feature type="domain" description="EF-hand" evidence="9">
    <location>
        <begin position="307"/>
        <end position="338"/>
    </location>
</feature>
<keyword evidence="5" id="KW-0560">Oxidoreductase</keyword>
<keyword evidence="6" id="KW-0408">Iron</keyword>
<dbReference type="AlphaFoldDB" id="A0A095C407"/>
<evidence type="ECO:0000256" key="8">
    <source>
        <dbReference type="ARBA" id="ARBA00023136"/>
    </source>
</evidence>
<proteinExistence type="predicted"/>
<organism evidence="10">
    <name type="scientific">Schistosoma haematobium</name>
    <name type="common">Blood fluke</name>
    <dbReference type="NCBI Taxonomy" id="6185"/>
    <lineage>
        <taxon>Eukaryota</taxon>
        <taxon>Metazoa</taxon>
        <taxon>Spiralia</taxon>
        <taxon>Lophotrochozoa</taxon>
        <taxon>Platyhelminthes</taxon>
        <taxon>Trematoda</taxon>
        <taxon>Digenea</taxon>
        <taxon>Strigeidida</taxon>
        <taxon>Schistosomatoidea</taxon>
        <taxon>Schistosomatidae</taxon>
        <taxon>Schistosoma</taxon>
    </lineage>
</organism>
<evidence type="ECO:0000256" key="6">
    <source>
        <dbReference type="ARBA" id="ARBA00023004"/>
    </source>
</evidence>
<dbReference type="Pfam" id="PF13499">
    <property type="entry name" value="EF-hand_7"/>
    <property type="match status" value="2"/>
</dbReference>
<reference evidence="10" key="1">
    <citation type="journal article" date="2012" name="Nat. Genet.">
        <title>Whole-genome sequence of Schistosoma haematobium.</title>
        <authorList>
            <person name="Young N.D."/>
            <person name="Jex A.R."/>
            <person name="Li B."/>
            <person name="Liu S."/>
            <person name="Yang L."/>
            <person name="Xiong Z."/>
            <person name="Li Y."/>
            <person name="Cantacessi C."/>
            <person name="Hall R.S."/>
            <person name="Xu X."/>
            <person name="Chen F."/>
            <person name="Wu X."/>
            <person name="Zerlotini A."/>
            <person name="Oliveira G."/>
            <person name="Hofmann A."/>
            <person name="Zhang G."/>
            <person name="Fang X."/>
            <person name="Kang Y."/>
            <person name="Campbell B.E."/>
            <person name="Loukas A."/>
            <person name="Ranganathan S."/>
            <person name="Rollinson D."/>
            <person name="Rinaldi G."/>
            <person name="Brindley P.J."/>
            <person name="Yang H."/>
            <person name="Wang J."/>
            <person name="Wang J."/>
            <person name="Gasser R.B."/>
        </authorList>
    </citation>
    <scope>NUCLEOTIDE SEQUENCE [LARGE SCALE GENOMIC DNA]</scope>
</reference>
<dbReference type="GO" id="GO:0005509">
    <property type="term" value="F:calcium ion binding"/>
    <property type="evidence" value="ECO:0007669"/>
    <property type="project" value="InterPro"/>
</dbReference>
<evidence type="ECO:0000313" key="10">
    <source>
        <dbReference type="EMBL" id="KGB36528.1"/>
    </source>
</evidence>